<evidence type="ECO:0000313" key="3">
    <source>
        <dbReference type="Proteomes" id="UP001235303"/>
    </source>
</evidence>
<evidence type="ECO:0000256" key="1">
    <source>
        <dbReference type="PROSITE-ProRule" id="PRU00339"/>
    </source>
</evidence>
<dbReference type="SUPFAM" id="SSF48452">
    <property type="entry name" value="TPR-like"/>
    <property type="match status" value="1"/>
</dbReference>
<gene>
    <name evidence="2" type="ORF">PMG71_01275</name>
</gene>
<dbReference type="InterPro" id="IPR011990">
    <property type="entry name" value="TPR-like_helical_dom_sf"/>
</dbReference>
<dbReference type="PROSITE" id="PS50005">
    <property type="entry name" value="TPR"/>
    <property type="match status" value="1"/>
</dbReference>
<comment type="caution">
    <text evidence="2">The sequence shown here is derived from an EMBL/GenBank/DDBJ whole genome shotgun (WGS) entry which is preliminary data.</text>
</comment>
<keyword evidence="3" id="KW-1185">Reference proteome</keyword>
<feature type="repeat" description="TPR" evidence="1">
    <location>
        <begin position="56"/>
        <end position="89"/>
    </location>
</feature>
<reference evidence="2 3" key="1">
    <citation type="submission" date="2023-01" db="EMBL/GenBank/DDBJ databases">
        <title>Novel diversity within Roseofilum (Cyanobacteria; Desertifilaceae) from marine benthic mats with descriptions of four novel species.</title>
        <authorList>
            <person name="Wang Y."/>
            <person name="Berthold D.E."/>
            <person name="Hu J."/>
            <person name="Lefler F.W."/>
            <person name="Laughinghouse H.D. IV."/>
        </authorList>
    </citation>
    <scope>NUCLEOTIDE SEQUENCE [LARGE SCALE GENOMIC DNA]</scope>
    <source>
        <strain evidence="2 3">BLCC-M154</strain>
    </source>
</reference>
<keyword evidence="1" id="KW-0802">TPR repeat</keyword>
<dbReference type="InterPro" id="IPR019734">
    <property type="entry name" value="TPR_rpt"/>
</dbReference>
<evidence type="ECO:0008006" key="4">
    <source>
        <dbReference type="Google" id="ProtNLM"/>
    </source>
</evidence>
<dbReference type="EMBL" id="JAQOSP010000006">
    <property type="protein sequence ID" value="MDJ1168053.1"/>
    <property type="molecule type" value="Genomic_DNA"/>
</dbReference>
<evidence type="ECO:0000313" key="2">
    <source>
        <dbReference type="EMBL" id="MDJ1168053.1"/>
    </source>
</evidence>
<dbReference type="Proteomes" id="UP001235303">
    <property type="component" value="Unassembled WGS sequence"/>
</dbReference>
<name>A0ABT7APM8_9CYAN</name>
<proteinExistence type="predicted"/>
<dbReference type="SMART" id="SM00028">
    <property type="entry name" value="TPR"/>
    <property type="match status" value="2"/>
</dbReference>
<sequence length="334" mass="36810">MMTTQFPPFNWISSVIAGTVTLVALGCMLPEVVQGETLRSNVTEKIDIAQTDRSVPQSMYNTGQSSLEQQNFEQALTYFNQAISINSQYAQAYQGRALARDAMGDSEGAVSDLRTAASLYWRQGHGLAAYQAIRLIDQMGKKFVCRQSGGQWQTVMNLEGKSYPLIVWHDQRVLDINDSGNPVFLPQDSLGTALIPDFNRTVVEYTTSQGVVMKTTVAEENTELSAQGRCTSVSERLESIGDALIHMGAQQLFRVATLEKKVDETTATGQVLTFENKIQVACIPDAEGVCDDRNAIFTLTGQPEGEGIQENNEERLERLIRLIDHPGSGEPIHN</sequence>
<dbReference type="Gene3D" id="1.25.40.10">
    <property type="entry name" value="Tetratricopeptide repeat domain"/>
    <property type="match status" value="1"/>
</dbReference>
<dbReference type="RefSeq" id="WP_283751820.1">
    <property type="nucleotide sequence ID" value="NZ_JAQOSP010000006.1"/>
</dbReference>
<protein>
    <recommendedName>
        <fullName evidence="4">Tetratricopeptide repeat protein</fullName>
    </recommendedName>
</protein>
<accession>A0ABT7APM8</accession>
<organism evidence="2 3">
    <name type="scientific">Roseofilum acuticapitatum BLCC-M154</name>
    <dbReference type="NCBI Taxonomy" id="3022444"/>
    <lineage>
        <taxon>Bacteria</taxon>
        <taxon>Bacillati</taxon>
        <taxon>Cyanobacteriota</taxon>
        <taxon>Cyanophyceae</taxon>
        <taxon>Desertifilales</taxon>
        <taxon>Desertifilaceae</taxon>
        <taxon>Roseofilum</taxon>
        <taxon>Roseofilum acuticapitatum</taxon>
    </lineage>
</organism>
<dbReference type="Pfam" id="PF13181">
    <property type="entry name" value="TPR_8"/>
    <property type="match status" value="1"/>
</dbReference>